<reference evidence="3" key="1">
    <citation type="submission" date="2013-10" db="EMBL/GenBank/DDBJ databases">
        <title>Genomic analysis of the causative agents of coccidiosis in chickens.</title>
        <authorList>
            <person name="Reid A.J."/>
            <person name="Blake D."/>
            <person name="Billington K."/>
            <person name="Browne H."/>
            <person name="Dunn M."/>
            <person name="Hung S."/>
            <person name="Kawahara F."/>
            <person name="Miranda-Saavedra D."/>
            <person name="Mourier T."/>
            <person name="Nagra H."/>
            <person name="Otto T.D."/>
            <person name="Rawlings N."/>
            <person name="Sanchez A."/>
            <person name="Sanders M."/>
            <person name="Subramaniam C."/>
            <person name="Tay Y."/>
            <person name="Dear P."/>
            <person name="Doerig C."/>
            <person name="Gruber A."/>
            <person name="Parkinson J."/>
            <person name="Shirley M."/>
            <person name="Wan K.L."/>
            <person name="Berriman M."/>
            <person name="Tomley F."/>
            <person name="Pain A."/>
        </authorList>
    </citation>
    <scope>NUCLEOTIDE SEQUENCE [LARGE SCALE GENOMIC DNA]</scope>
    <source>
        <strain evidence="3">Houghton</strain>
    </source>
</reference>
<feature type="compositionally biased region" description="Polar residues" evidence="1">
    <location>
        <begin position="25"/>
        <end position="39"/>
    </location>
</feature>
<reference evidence="3" key="2">
    <citation type="submission" date="2013-10" db="EMBL/GenBank/DDBJ databases">
        <authorList>
            <person name="Aslett M."/>
        </authorList>
    </citation>
    <scope>NUCLEOTIDE SEQUENCE [LARGE SCALE GENOMIC DNA]</scope>
    <source>
        <strain evidence="3">Houghton</strain>
    </source>
</reference>
<name>U6KE86_9EIME</name>
<keyword evidence="2" id="KW-1133">Transmembrane helix</keyword>
<feature type="compositionally biased region" description="Basic and acidic residues" evidence="1">
    <location>
        <begin position="11"/>
        <end position="23"/>
    </location>
</feature>
<keyword evidence="4" id="KW-1185">Reference proteome</keyword>
<protein>
    <recommendedName>
        <fullName evidence="5">Transmembrane protein</fullName>
    </recommendedName>
</protein>
<evidence type="ECO:0000256" key="1">
    <source>
        <dbReference type="SAM" id="MobiDB-lite"/>
    </source>
</evidence>
<evidence type="ECO:0000313" key="4">
    <source>
        <dbReference type="Proteomes" id="UP000030744"/>
    </source>
</evidence>
<feature type="compositionally biased region" description="Acidic residues" evidence="1">
    <location>
        <begin position="1"/>
        <end position="10"/>
    </location>
</feature>
<dbReference type="EMBL" id="HG686762">
    <property type="protein sequence ID" value="CDJ34552.1"/>
    <property type="molecule type" value="Genomic_DNA"/>
</dbReference>
<dbReference type="RefSeq" id="XP_013357115.1">
    <property type="nucleotide sequence ID" value="XM_013501661.1"/>
</dbReference>
<evidence type="ECO:0000256" key="2">
    <source>
        <dbReference type="SAM" id="Phobius"/>
    </source>
</evidence>
<feature type="region of interest" description="Disordered" evidence="1">
    <location>
        <begin position="1"/>
        <end position="64"/>
    </location>
</feature>
<keyword evidence="2" id="KW-0472">Membrane</keyword>
<sequence>MAESQESLDEGDSKGHFELDGRGKSGSTVDVAQTRSTSGPPELKDVLEEGIGDPHGVTQQLQEPAKKAGMWDKKFVAFFVLSALAALVLSVIVARGRYLAARRETPKLAYTIPTDKKGLRETVELVEKNAKRLRSKWNSSSAEVRAAYMKLYSPKLFVETFTEKQNRLWRDKCLEAIRSQSLPGWAAGKTERQEFALRSILVATVFRVAEMRLDLLGGLEELAMKHRIPSIFSMDAESPPLQLTEEDKANTVSFQQFIRRLEKLGLTGVAQEGDSGLRVTSVLADDLASAVEVKMRYDASNAAVIQEFEKFLASVQQATIGKSESKAQRIENIVMPDTKVPFPVRILAQAVKRAEVRRGIGQLSSSQIQEWSGKARWNDAGVSAAAKDLRGSQQAFFDLALYGKQSDLRQWGHLEDINSFPTHLFTHAIALL</sequence>
<feature type="transmembrane region" description="Helical" evidence="2">
    <location>
        <begin position="75"/>
        <end position="94"/>
    </location>
</feature>
<dbReference type="VEuPathDB" id="ToxoDB:EMH_0020950"/>
<evidence type="ECO:0000313" key="3">
    <source>
        <dbReference type="EMBL" id="CDJ34552.1"/>
    </source>
</evidence>
<dbReference type="Proteomes" id="UP000030744">
    <property type="component" value="Unassembled WGS sequence"/>
</dbReference>
<keyword evidence="2" id="KW-0812">Transmembrane</keyword>
<dbReference type="AlphaFoldDB" id="U6KE86"/>
<dbReference type="GeneID" id="25376989"/>
<proteinExistence type="predicted"/>
<accession>U6KE86</accession>
<gene>
    <name evidence="3" type="ORF">EMH_0020950</name>
</gene>
<evidence type="ECO:0008006" key="5">
    <source>
        <dbReference type="Google" id="ProtNLM"/>
    </source>
</evidence>
<dbReference type="OrthoDB" id="347688at2759"/>
<organism evidence="3 4">
    <name type="scientific">Eimeria mitis</name>
    <dbReference type="NCBI Taxonomy" id="44415"/>
    <lineage>
        <taxon>Eukaryota</taxon>
        <taxon>Sar</taxon>
        <taxon>Alveolata</taxon>
        <taxon>Apicomplexa</taxon>
        <taxon>Conoidasida</taxon>
        <taxon>Coccidia</taxon>
        <taxon>Eucoccidiorida</taxon>
        <taxon>Eimeriorina</taxon>
        <taxon>Eimeriidae</taxon>
        <taxon>Eimeria</taxon>
    </lineage>
</organism>